<dbReference type="Proteomes" id="UP000708208">
    <property type="component" value="Unassembled WGS sequence"/>
</dbReference>
<reference evidence="1" key="1">
    <citation type="submission" date="2021-06" db="EMBL/GenBank/DDBJ databases">
        <authorList>
            <person name="Hodson N. C."/>
            <person name="Mongue J. A."/>
            <person name="Jaron S. K."/>
        </authorList>
    </citation>
    <scope>NUCLEOTIDE SEQUENCE</scope>
</reference>
<sequence>NVKEVRKPAF</sequence>
<protein>
    <submittedName>
        <fullName evidence="1">Uncharacterized protein</fullName>
    </submittedName>
</protein>
<evidence type="ECO:0000313" key="1">
    <source>
        <dbReference type="EMBL" id="CAG7820715.1"/>
    </source>
</evidence>
<dbReference type="EMBL" id="CAJVCH010487696">
    <property type="protein sequence ID" value="CAG7820715.1"/>
    <property type="molecule type" value="Genomic_DNA"/>
</dbReference>
<evidence type="ECO:0000313" key="2">
    <source>
        <dbReference type="Proteomes" id="UP000708208"/>
    </source>
</evidence>
<feature type="non-terminal residue" evidence="1">
    <location>
        <position position="1"/>
    </location>
</feature>
<proteinExistence type="predicted"/>
<accession>A0A8J2KU16</accession>
<comment type="caution">
    <text evidence="1">The sequence shown here is derived from an EMBL/GenBank/DDBJ whole genome shotgun (WGS) entry which is preliminary data.</text>
</comment>
<gene>
    <name evidence="1" type="ORF">AFUS01_LOCUS31091</name>
</gene>
<keyword evidence="2" id="KW-1185">Reference proteome</keyword>
<name>A0A8J2KU16_9HEXA</name>
<organism evidence="1 2">
    <name type="scientific">Allacma fusca</name>
    <dbReference type="NCBI Taxonomy" id="39272"/>
    <lineage>
        <taxon>Eukaryota</taxon>
        <taxon>Metazoa</taxon>
        <taxon>Ecdysozoa</taxon>
        <taxon>Arthropoda</taxon>
        <taxon>Hexapoda</taxon>
        <taxon>Collembola</taxon>
        <taxon>Symphypleona</taxon>
        <taxon>Sminthuridae</taxon>
        <taxon>Allacma</taxon>
    </lineage>
</organism>